<evidence type="ECO:0000259" key="6">
    <source>
        <dbReference type="PROSITE" id="PS50850"/>
    </source>
</evidence>
<feature type="transmembrane region" description="Helical" evidence="5">
    <location>
        <begin position="32"/>
        <end position="51"/>
    </location>
</feature>
<keyword evidence="2 5" id="KW-0812">Transmembrane</keyword>
<keyword evidence="3 5" id="KW-1133">Transmembrane helix</keyword>
<evidence type="ECO:0000256" key="1">
    <source>
        <dbReference type="ARBA" id="ARBA00004651"/>
    </source>
</evidence>
<sequence>MAAVRFAHRRSYLLEPDTKEATRGVKNSSYPLIASGAALIACCYGLARFGYGLFTPVLTDEFGLTSTTVGVIAAGSYVGYCAAIAASAAVTNRVGPRLVAVAAGVVATAGMSMVALAPSAWVLAAGVLIAGTSTGIASPPLAAAVSQRIHGDAGDRAQTIVNAGTGVGVVVSGPIAFALFDHWRFAWGVYAVIAAVVTLWVAVTVRGTPDSDTGPAVRRWRTGSWGLVAASLLTGLGSIAVWSFGRDLISTTGSASVAVASIAWTVLGAAGIVGALGGDAAQRIGLRRAWVVTTLAMSVATVVLALAPSSIAAVMVAVAVFGAAYIGLTGLVLVWSTRVYPDSTSFGVGLAFFMIAFGQALGAPAAGALIEAFGAANTFVLMAVLGSAAALVRPATAPATHDAPTRRS</sequence>
<proteinExistence type="predicted"/>
<evidence type="ECO:0000313" key="8">
    <source>
        <dbReference type="Proteomes" id="UP001142153"/>
    </source>
</evidence>
<dbReference type="InterPro" id="IPR020846">
    <property type="entry name" value="MFS_dom"/>
</dbReference>
<evidence type="ECO:0000256" key="3">
    <source>
        <dbReference type="ARBA" id="ARBA00022989"/>
    </source>
</evidence>
<comment type="subcellular location">
    <subcellularLocation>
        <location evidence="1">Cell membrane</location>
        <topology evidence="1">Multi-pass membrane protein</topology>
    </subcellularLocation>
</comment>
<dbReference type="EMBL" id="JAPZPY010000006">
    <property type="protein sequence ID" value="MCZ8380141.1"/>
    <property type="molecule type" value="Genomic_DNA"/>
</dbReference>
<dbReference type="Gene3D" id="1.20.1250.20">
    <property type="entry name" value="MFS general substrate transporter like domains"/>
    <property type="match status" value="2"/>
</dbReference>
<dbReference type="PANTHER" id="PTHR23537:SF1">
    <property type="entry name" value="SUGAR TRANSPORTER"/>
    <property type="match status" value="1"/>
</dbReference>
<keyword evidence="8" id="KW-1185">Reference proteome</keyword>
<protein>
    <submittedName>
        <fullName evidence="7">YbfB/YjiJ family MFS transporter</fullName>
    </submittedName>
</protein>
<feature type="transmembrane region" description="Helical" evidence="5">
    <location>
        <begin position="225"/>
        <end position="245"/>
    </location>
</feature>
<feature type="transmembrane region" description="Helical" evidence="5">
    <location>
        <begin position="157"/>
        <end position="179"/>
    </location>
</feature>
<evidence type="ECO:0000256" key="4">
    <source>
        <dbReference type="ARBA" id="ARBA00023136"/>
    </source>
</evidence>
<organism evidence="7 8">
    <name type="scientific">Mycobacterium hippophais</name>
    <dbReference type="NCBI Taxonomy" id="3016340"/>
    <lineage>
        <taxon>Bacteria</taxon>
        <taxon>Bacillati</taxon>
        <taxon>Actinomycetota</taxon>
        <taxon>Actinomycetes</taxon>
        <taxon>Mycobacteriales</taxon>
        <taxon>Mycobacteriaceae</taxon>
        <taxon>Mycobacterium</taxon>
    </lineage>
</organism>
<dbReference type="RefSeq" id="WP_269894802.1">
    <property type="nucleotide sequence ID" value="NZ_JAPZPY010000006.1"/>
</dbReference>
<accession>A0ABT4PUA2</accession>
<feature type="domain" description="Major facilitator superfamily (MFS) profile" evidence="6">
    <location>
        <begin position="29"/>
        <end position="401"/>
    </location>
</feature>
<feature type="transmembrane region" description="Helical" evidence="5">
    <location>
        <begin position="71"/>
        <end position="91"/>
    </location>
</feature>
<feature type="transmembrane region" description="Helical" evidence="5">
    <location>
        <begin position="257"/>
        <end position="277"/>
    </location>
</feature>
<keyword evidence="4 5" id="KW-0472">Membrane</keyword>
<dbReference type="InterPro" id="IPR036259">
    <property type="entry name" value="MFS_trans_sf"/>
</dbReference>
<name>A0ABT4PUA2_9MYCO</name>
<feature type="transmembrane region" description="Helical" evidence="5">
    <location>
        <begin position="185"/>
        <end position="205"/>
    </location>
</feature>
<dbReference type="Proteomes" id="UP001142153">
    <property type="component" value="Unassembled WGS sequence"/>
</dbReference>
<feature type="transmembrane region" description="Helical" evidence="5">
    <location>
        <begin position="98"/>
        <end position="117"/>
    </location>
</feature>
<dbReference type="SUPFAM" id="SSF103473">
    <property type="entry name" value="MFS general substrate transporter"/>
    <property type="match status" value="1"/>
</dbReference>
<evidence type="ECO:0000256" key="5">
    <source>
        <dbReference type="SAM" id="Phobius"/>
    </source>
</evidence>
<feature type="transmembrane region" description="Helical" evidence="5">
    <location>
        <begin position="123"/>
        <end position="145"/>
    </location>
</feature>
<dbReference type="Pfam" id="PF06779">
    <property type="entry name" value="MFS_4"/>
    <property type="match status" value="1"/>
</dbReference>
<dbReference type="PROSITE" id="PS50850">
    <property type="entry name" value="MFS"/>
    <property type="match status" value="1"/>
</dbReference>
<feature type="transmembrane region" description="Helical" evidence="5">
    <location>
        <begin position="346"/>
        <end position="366"/>
    </location>
</feature>
<dbReference type="PANTHER" id="PTHR23537">
    <property type="match status" value="1"/>
</dbReference>
<feature type="transmembrane region" description="Helical" evidence="5">
    <location>
        <begin position="372"/>
        <end position="392"/>
    </location>
</feature>
<feature type="transmembrane region" description="Helical" evidence="5">
    <location>
        <begin position="289"/>
        <end position="307"/>
    </location>
</feature>
<evidence type="ECO:0000313" key="7">
    <source>
        <dbReference type="EMBL" id="MCZ8380141.1"/>
    </source>
</evidence>
<dbReference type="InterPro" id="IPR010645">
    <property type="entry name" value="MFS_4"/>
</dbReference>
<reference evidence="7" key="1">
    <citation type="submission" date="2022-12" db="EMBL/GenBank/DDBJ databases">
        <authorList>
            <person name="Deng Y."/>
            <person name="Zhang Y.-Q."/>
        </authorList>
    </citation>
    <scope>NUCLEOTIDE SEQUENCE</scope>
    <source>
        <strain evidence="7">CPCC 205372</strain>
    </source>
</reference>
<evidence type="ECO:0000256" key="2">
    <source>
        <dbReference type="ARBA" id="ARBA00022692"/>
    </source>
</evidence>
<feature type="transmembrane region" description="Helical" evidence="5">
    <location>
        <begin position="313"/>
        <end position="334"/>
    </location>
</feature>
<comment type="caution">
    <text evidence="7">The sequence shown here is derived from an EMBL/GenBank/DDBJ whole genome shotgun (WGS) entry which is preliminary data.</text>
</comment>
<gene>
    <name evidence="7" type="ORF">O6P37_14810</name>
</gene>